<evidence type="ECO:0000259" key="2">
    <source>
        <dbReference type="Pfam" id="PF10979"/>
    </source>
</evidence>
<keyword evidence="1" id="KW-0472">Membrane</keyword>
<dbReference type="InterPro" id="IPR024498">
    <property type="entry name" value="DUF2786"/>
</dbReference>
<proteinExistence type="predicted"/>
<protein>
    <submittedName>
        <fullName evidence="4">Uncharacterized protein</fullName>
    </submittedName>
</protein>
<reference evidence="4 5" key="1">
    <citation type="journal article" date="2019" name="Microbiol. Resour. Announc.">
        <title>Draft Genome Sequence of Comamonas testosteroni TA441, a Bacterium That Has a Cryptic Phenol Degradation Gene Cluster.</title>
        <authorList>
            <person name="Arai H."/>
            <person name="Ishii M."/>
        </authorList>
    </citation>
    <scope>NUCLEOTIDE SEQUENCE [LARGE SCALE GENOMIC DNA]</scope>
    <source>
        <strain evidence="4 5">TA441</strain>
    </source>
</reference>
<organism evidence="4 5">
    <name type="scientific">Comamonas testosteroni</name>
    <name type="common">Pseudomonas testosteroni</name>
    <dbReference type="NCBI Taxonomy" id="285"/>
    <lineage>
        <taxon>Bacteria</taxon>
        <taxon>Pseudomonadati</taxon>
        <taxon>Pseudomonadota</taxon>
        <taxon>Betaproteobacteria</taxon>
        <taxon>Burkholderiales</taxon>
        <taxon>Comamonadaceae</taxon>
        <taxon>Comamonas</taxon>
    </lineage>
</organism>
<sequence>MNREEALKKIKKCLAMSRSANEAEAATALRQAQKLMEQFKLEETDISLQDVGEAKARASSTAANAWELRLVRLIADAFGCEQFAQLTGDYNSAGNYTRKRFWVFVGIGAAHTIAAYACDVLVRQCARQRLAHIAKQPRNCKTITKTIRGDQFATGWVAGVEDKVQAFAQPAGDKQLLLAYIEREHGELEQGTVRNTLKGRKMDHGHFAAGFRAGESAQLQRGIGGMPAQGLLT</sequence>
<comment type="caution">
    <text evidence="4">The sequence shown here is derived from an EMBL/GenBank/DDBJ whole genome shotgun (WGS) entry which is preliminary data.</text>
</comment>
<keyword evidence="1" id="KW-1133">Transmembrane helix</keyword>
<name>A0A5A7MIC2_COMTE</name>
<dbReference type="InterPro" id="IPR016868">
    <property type="entry name" value="Phage_B3_Orf5"/>
</dbReference>
<accession>A0A5A7MIC2</accession>
<dbReference type="AlphaFoldDB" id="A0A5A7MIC2"/>
<evidence type="ECO:0000256" key="1">
    <source>
        <dbReference type="SAM" id="Phobius"/>
    </source>
</evidence>
<dbReference type="EMBL" id="BKBW01000013">
    <property type="protein sequence ID" value="GEQ77453.1"/>
    <property type="molecule type" value="Genomic_DNA"/>
</dbReference>
<gene>
    <name evidence="4" type="ORF">CTTA_4458</name>
</gene>
<dbReference type="RefSeq" id="WP_149356867.1">
    <property type="nucleotide sequence ID" value="NZ_BKBW01000013.1"/>
</dbReference>
<feature type="domain" description="DUF7168" evidence="3">
    <location>
        <begin position="45"/>
        <end position="194"/>
    </location>
</feature>
<dbReference type="Pfam" id="PF10979">
    <property type="entry name" value="DUF2786"/>
    <property type="match status" value="1"/>
</dbReference>
<feature type="transmembrane region" description="Helical" evidence="1">
    <location>
        <begin position="101"/>
        <end position="122"/>
    </location>
</feature>
<dbReference type="Proteomes" id="UP000323105">
    <property type="component" value="Unassembled WGS sequence"/>
</dbReference>
<evidence type="ECO:0000313" key="4">
    <source>
        <dbReference type="EMBL" id="GEQ77453.1"/>
    </source>
</evidence>
<dbReference type="InterPro" id="IPR055592">
    <property type="entry name" value="DUF7168"/>
</dbReference>
<dbReference type="PIRSF" id="PIRSF028111">
    <property type="entry name" value="UCP028111"/>
    <property type="match status" value="1"/>
</dbReference>
<evidence type="ECO:0000259" key="3">
    <source>
        <dbReference type="Pfam" id="PF23771"/>
    </source>
</evidence>
<evidence type="ECO:0000313" key="5">
    <source>
        <dbReference type="Proteomes" id="UP000323105"/>
    </source>
</evidence>
<feature type="domain" description="DUF2786" evidence="2">
    <location>
        <begin position="6"/>
        <end position="42"/>
    </location>
</feature>
<keyword evidence="1" id="KW-0812">Transmembrane</keyword>
<dbReference type="Pfam" id="PF23771">
    <property type="entry name" value="DUF7168"/>
    <property type="match status" value="1"/>
</dbReference>